<gene>
    <name evidence="2" type="ORF">PXEA_LOCUS25102</name>
</gene>
<sequence length="189" mass="19753">MGQAATVSLLRDKVIGSLVTLVVSRSLHVSDAQSSENKPSTSPGSIPPSSHDGNIGRRGGLYGAEGLGGGSGMKDHTGDPTSGTSGRSAKHASDGTRRRAGTITSFAFKNIANDDITDDFLRSPTDSSILFSHYSVRGVNDGDDKVPPGSSSPKCEKDLETYVKLQANFMLMVFPTHASPSFKNTAPIA</sequence>
<name>A0A448X9R1_9PLAT</name>
<evidence type="ECO:0000256" key="1">
    <source>
        <dbReference type="SAM" id="MobiDB-lite"/>
    </source>
</evidence>
<keyword evidence="3" id="KW-1185">Reference proteome</keyword>
<reference evidence="2" key="1">
    <citation type="submission" date="2018-11" db="EMBL/GenBank/DDBJ databases">
        <authorList>
            <consortium name="Pathogen Informatics"/>
        </authorList>
    </citation>
    <scope>NUCLEOTIDE SEQUENCE</scope>
</reference>
<accession>A0A448X9R1</accession>
<protein>
    <submittedName>
        <fullName evidence="2">Uncharacterized protein</fullName>
    </submittedName>
</protein>
<proteinExistence type="predicted"/>
<comment type="caution">
    <text evidence="2">The sequence shown here is derived from an EMBL/GenBank/DDBJ whole genome shotgun (WGS) entry which is preliminary data.</text>
</comment>
<feature type="compositionally biased region" description="Gly residues" evidence="1">
    <location>
        <begin position="56"/>
        <end position="72"/>
    </location>
</feature>
<dbReference type="EMBL" id="CAAALY010125087">
    <property type="protein sequence ID" value="VEL31662.1"/>
    <property type="molecule type" value="Genomic_DNA"/>
</dbReference>
<organism evidence="2 3">
    <name type="scientific">Protopolystoma xenopodis</name>
    <dbReference type="NCBI Taxonomy" id="117903"/>
    <lineage>
        <taxon>Eukaryota</taxon>
        <taxon>Metazoa</taxon>
        <taxon>Spiralia</taxon>
        <taxon>Lophotrochozoa</taxon>
        <taxon>Platyhelminthes</taxon>
        <taxon>Monogenea</taxon>
        <taxon>Polyopisthocotylea</taxon>
        <taxon>Polystomatidea</taxon>
        <taxon>Polystomatidae</taxon>
        <taxon>Protopolystoma</taxon>
    </lineage>
</organism>
<feature type="region of interest" description="Disordered" evidence="1">
    <location>
        <begin position="29"/>
        <end position="99"/>
    </location>
</feature>
<evidence type="ECO:0000313" key="3">
    <source>
        <dbReference type="Proteomes" id="UP000784294"/>
    </source>
</evidence>
<evidence type="ECO:0000313" key="2">
    <source>
        <dbReference type="EMBL" id="VEL31662.1"/>
    </source>
</evidence>
<dbReference type="Proteomes" id="UP000784294">
    <property type="component" value="Unassembled WGS sequence"/>
</dbReference>
<dbReference type="AlphaFoldDB" id="A0A448X9R1"/>
<feature type="compositionally biased region" description="Low complexity" evidence="1">
    <location>
        <begin position="39"/>
        <end position="50"/>
    </location>
</feature>